<proteinExistence type="predicted"/>
<protein>
    <submittedName>
        <fullName evidence="2">PaaI family thioesterase</fullName>
        <ecNumber evidence="2">3.1.2.-</ecNumber>
    </submittedName>
</protein>
<name>A0ABW1SBF3_9PROT</name>
<keyword evidence="3" id="KW-1185">Reference proteome</keyword>
<dbReference type="EC" id="3.1.2.-" evidence="2"/>
<sequence length="167" mass="18385">MPADGQSKIIADKQGDNWGLKAVRKALGTEGVRSPLACIQTTDIDATLKLVKAEYGELILDWTADARLNAFDGIIMGGALNVLGDFVQAHVFTSLLDRPAGFSTVDFHTRFLRPVPSGETYRIESRLIDRASRSAIIDTHIYRPDGKATTHITGAWQLTDRAFRLED</sequence>
<gene>
    <name evidence="2" type="ORF">ACFQDM_13005</name>
</gene>
<evidence type="ECO:0000313" key="2">
    <source>
        <dbReference type="EMBL" id="MFC6199006.1"/>
    </source>
</evidence>
<keyword evidence="2" id="KW-0378">Hydrolase</keyword>
<dbReference type="CDD" id="cd03443">
    <property type="entry name" value="PaaI_thioesterase"/>
    <property type="match status" value="1"/>
</dbReference>
<evidence type="ECO:0000259" key="1">
    <source>
        <dbReference type="Pfam" id="PF03061"/>
    </source>
</evidence>
<evidence type="ECO:0000313" key="3">
    <source>
        <dbReference type="Proteomes" id="UP001596303"/>
    </source>
</evidence>
<dbReference type="Pfam" id="PF03061">
    <property type="entry name" value="4HBT"/>
    <property type="match status" value="1"/>
</dbReference>
<organism evidence="2 3">
    <name type="scientific">Ponticaulis profundi</name>
    <dbReference type="NCBI Taxonomy" id="2665222"/>
    <lineage>
        <taxon>Bacteria</taxon>
        <taxon>Pseudomonadati</taxon>
        <taxon>Pseudomonadota</taxon>
        <taxon>Alphaproteobacteria</taxon>
        <taxon>Hyphomonadales</taxon>
        <taxon>Hyphomonadaceae</taxon>
        <taxon>Ponticaulis</taxon>
    </lineage>
</organism>
<accession>A0ABW1SBF3</accession>
<dbReference type="InterPro" id="IPR029069">
    <property type="entry name" value="HotDog_dom_sf"/>
</dbReference>
<dbReference type="Proteomes" id="UP001596303">
    <property type="component" value="Unassembled WGS sequence"/>
</dbReference>
<reference evidence="3" key="1">
    <citation type="journal article" date="2019" name="Int. J. Syst. Evol. Microbiol.">
        <title>The Global Catalogue of Microorganisms (GCM) 10K type strain sequencing project: providing services to taxonomists for standard genome sequencing and annotation.</title>
        <authorList>
            <consortium name="The Broad Institute Genomics Platform"/>
            <consortium name="The Broad Institute Genome Sequencing Center for Infectious Disease"/>
            <person name="Wu L."/>
            <person name="Ma J."/>
        </authorList>
    </citation>
    <scope>NUCLEOTIDE SEQUENCE [LARGE SCALE GENOMIC DNA]</scope>
    <source>
        <strain evidence="3">CGMCC-1.15741</strain>
    </source>
</reference>
<dbReference type="InterPro" id="IPR006683">
    <property type="entry name" value="Thioestr_dom"/>
</dbReference>
<dbReference type="EMBL" id="JBHSSW010000017">
    <property type="protein sequence ID" value="MFC6199006.1"/>
    <property type="molecule type" value="Genomic_DNA"/>
</dbReference>
<dbReference type="RefSeq" id="WP_377379712.1">
    <property type="nucleotide sequence ID" value="NZ_JBHSSW010000017.1"/>
</dbReference>
<comment type="caution">
    <text evidence="2">The sequence shown here is derived from an EMBL/GenBank/DDBJ whole genome shotgun (WGS) entry which is preliminary data.</text>
</comment>
<dbReference type="GO" id="GO:0016787">
    <property type="term" value="F:hydrolase activity"/>
    <property type="evidence" value="ECO:0007669"/>
    <property type="project" value="UniProtKB-KW"/>
</dbReference>
<dbReference type="Gene3D" id="3.10.129.10">
    <property type="entry name" value="Hotdog Thioesterase"/>
    <property type="match status" value="1"/>
</dbReference>
<dbReference type="SUPFAM" id="SSF54637">
    <property type="entry name" value="Thioesterase/thiol ester dehydrase-isomerase"/>
    <property type="match status" value="1"/>
</dbReference>
<feature type="domain" description="Thioesterase" evidence="1">
    <location>
        <begin position="73"/>
        <end position="147"/>
    </location>
</feature>